<organism evidence="1 2">
    <name type="scientific">Ralstonia insidiosa</name>
    <dbReference type="NCBI Taxonomy" id="190721"/>
    <lineage>
        <taxon>Bacteria</taxon>
        <taxon>Pseudomonadati</taxon>
        <taxon>Pseudomonadota</taxon>
        <taxon>Betaproteobacteria</taxon>
        <taxon>Burkholderiales</taxon>
        <taxon>Burkholderiaceae</taxon>
        <taxon>Ralstonia</taxon>
    </lineage>
</organism>
<reference evidence="1 2" key="1">
    <citation type="submission" date="2020-04" db="EMBL/GenBank/DDBJ databases">
        <title>Ralstonia insidiosa genome sequencing and assembly.</title>
        <authorList>
            <person name="Martins R.C.R."/>
            <person name="Perdigao-Neto L.V."/>
            <person name="Levin A.S.S."/>
            <person name="Costa S.F."/>
        </authorList>
    </citation>
    <scope>NUCLEOTIDE SEQUENCE [LARGE SCALE GENOMIC DNA]</scope>
    <source>
        <strain evidence="1 2">5047</strain>
    </source>
</reference>
<comment type="caution">
    <text evidence="1">The sequence shown here is derived from an EMBL/GenBank/DDBJ whole genome shotgun (WGS) entry which is preliminary data.</text>
</comment>
<dbReference type="RefSeq" id="WP_169340830.1">
    <property type="nucleotide sequence ID" value="NZ_JABBZM010000017.1"/>
</dbReference>
<dbReference type="Gene3D" id="3.40.50.300">
    <property type="entry name" value="P-loop containing nucleotide triphosphate hydrolases"/>
    <property type="match status" value="1"/>
</dbReference>
<evidence type="ECO:0000313" key="1">
    <source>
        <dbReference type="EMBL" id="NMV39887.1"/>
    </source>
</evidence>
<name>A0A848P2Z7_9RALS</name>
<protein>
    <submittedName>
        <fullName evidence="1">ParA family protein</fullName>
    </submittedName>
</protein>
<evidence type="ECO:0000313" key="2">
    <source>
        <dbReference type="Proteomes" id="UP000575469"/>
    </source>
</evidence>
<dbReference type="SUPFAM" id="SSF52540">
    <property type="entry name" value="P-loop containing nucleoside triphosphate hydrolases"/>
    <property type="match status" value="2"/>
</dbReference>
<dbReference type="EMBL" id="JABBZM010000017">
    <property type="protein sequence ID" value="NMV39887.1"/>
    <property type="molecule type" value="Genomic_DNA"/>
</dbReference>
<dbReference type="InterPro" id="IPR027417">
    <property type="entry name" value="P-loop_NTPase"/>
</dbReference>
<dbReference type="AlphaFoldDB" id="A0A848P2Z7"/>
<accession>A0A848P2Z7</accession>
<gene>
    <name evidence="1" type="ORF">HGR00_18410</name>
</gene>
<dbReference type="Proteomes" id="UP000575469">
    <property type="component" value="Unassembled WGS sequence"/>
</dbReference>
<sequence length="229" mass="24916">MDKVVWLVAGNKGGAGKSVVAKVLAGWLRDQPVPVIVVDGDTRTADVARAFEDSLPVTQFRLDEDSGWRDYSDFIGAHRLVGHIVTNLPDGLTDRAIDFLDRFRMVATAHGFTVKVLFVMNALPDGLHLLPDLGAIAPELYPVKNLHFGAAETFTHFDKAYGETFAESVVLLPALNPNLMTVARESGLAFGAFSTQRANMKTNFVLAKLAVSTWYAAACEAFDDVLYGD</sequence>
<proteinExistence type="predicted"/>